<keyword evidence="2" id="KW-1185">Reference proteome</keyword>
<proteinExistence type="predicted"/>
<evidence type="ECO:0000313" key="1">
    <source>
        <dbReference type="EMBL" id="CCG42169.1"/>
    </source>
</evidence>
<sequence length="51" mass="5488">MVRSDLGDLGRRDPALAALVARMWRDMLPLSQIAAVIAAGSESPRTPREVA</sequence>
<dbReference type="Proteomes" id="UP000004169">
    <property type="component" value="Unassembled WGS sequence"/>
</dbReference>
<dbReference type="EMBL" id="CAHP01000028">
    <property type="protein sequence ID" value="CCG42169.1"/>
    <property type="molecule type" value="Genomic_DNA"/>
</dbReference>
<name>H8FUY1_MAGML</name>
<comment type="caution">
    <text evidence="1">The sequence shown here is derived from an EMBL/GenBank/DDBJ whole genome shotgun (WGS) entry which is preliminary data.</text>
</comment>
<dbReference type="RefSeq" id="WP_002729805.1">
    <property type="nucleotide sequence ID" value="NZ_CAHP01000028.1"/>
</dbReference>
<accession>H8FUY1</accession>
<reference evidence="1 2" key="1">
    <citation type="journal article" date="2012" name="J. Bacteriol.">
        <title>Draft Genome Sequence of the Purple Photosynthetic Bacterium Phaeospirillum molischianum DSM120, a Particularly Versatile Bacterium.</title>
        <authorList>
            <person name="Duquesne K."/>
            <person name="Prima V."/>
            <person name="Ji B."/>
            <person name="Rouy Z."/>
            <person name="Medigue C."/>
            <person name="Talla E."/>
            <person name="Sturgis J.N."/>
        </authorList>
    </citation>
    <scope>NUCLEOTIDE SEQUENCE [LARGE SCALE GENOMIC DNA]</scope>
    <source>
        <strain evidence="2">DSM120</strain>
    </source>
</reference>
<protein>
    <submittedName>
        <fullName evidence="1">Uncharacterized protein</fullName>
    </submittedName>
</protein>
<dbReference type="AlphaFoldDB" id="H8FUY1"/>
<gene>
    <name evidence="1" type="ORF">PHAMO_340042</name>
</gene>
<evidence type="ECO:0000313" key="2">
    <source>
        <dbReference type="Proteomes" id="UP000004169"/>
    </source>
</evidence>
<organism evidence="1 2">
    <name type="scientific">Magnetospirillum molischianum DSM 120</name>
    <dbReference type="NCBI Taxonomy" id="1150626"/>
    <lineage>
        <taxon>Bacteria</taxon>
        <taxon>Pseudomonadati</taxon>
        <taxon>Pseudomonadota</taxon>
        <taxon>Alphaproteobacteria</taxon>
        <taxon>Rhodospirillales</taxon>
        <taxon>Rhodospirillaceae</taxon>
        <taxon>Magnetospirillum</taxon>
    </lineage>
</organism>